<evidence type="ECO:0000313" key="5">
    <source>
        <dbReference type="Proteomes" id="UP000054223"/>
    </source>
</evidence>
<keyword evidence="5" id="KW-1185">Reference proteome</keyword>
<keyword evidence="2" id="KW-0012">Acyltransferase</keyword>
<proteinExistence type="predicted"/>
<evidence type="ECO:0000313" key="4">
    <source>
        <dbReference type="EMBL" id="KUG06848.1"/>
    </source>
</evidence>
<organism evidence="4 5">
    <name type="scientific">Solirubrum puertoriconensis</name>
    <dbReference type="NCBI Taxonomy" id="1751427"/>
    <lineage>
        <taxon>Bacteria</taxon>
        <taxon>Pseudomonadati</taxon>
        <taxon>Bacteroidota</taxon>
        <taxon>Cytophagia</taxon>
        <taxon>Cytophagales</taxon>
    </lineage>
</organism>
<accession>A0A9X0L3S7</accession>
<dbReference type="InterPro" id="IPR000182">
    <property type="entry name" value="GNAT_dom"/>
</dbReference>
<dbReference type="EMBL" id="LNAL01000008">
    <property type="protein sequence ID" value="KUG06848.1"/>
    <property type="molecule type" value="Genomic_DNA"/>
</dbReference>
<dbReference type="InterPro" id="IPR050832">
    <property type="entry name" value="Bact_Acetyltransf"/>
</dbReference>
<dbReference type="InterPro" id="IPR016181">
    <property type="entry name" value="Acyl_CoA_acyltransferase"/>
</dbReference>
<dbReference type="Proteomes" id="UP000054223">
    <property type="component" value="Unassembled WGS sequence"/>
</dbReference>
<keyword evidence="1" id="KW-0808">Transferase</keyword>
<dbReference type="RefSeq" id="WP_059072542.1">
    <property type="nucleotide sequence ID" value="NZ_LNAL01000008.1"/>
</dbReference>
<comment type="caution">
    <text evidence="4">The sequence shown here is derived from an EMBL/GenBank/DDBJ whole genome shotgun (WGS) entry which is preliminary data.</text>
</comment>
<evidence type="ECO:0000259" key="3">
    <source>
        <dbReference type="PROSITE" id="PS51186"/>
    </source>
</evidence>
<gene>
    <name evidence="4" type="ORF">ASU33_05850</name>
</gene>
<dbReference type="PANTHER" id="PTHR43877">
    <property type="entry name" value="AMINOALKYLPHOSPHONATE N-ACETYLTRANSFERASE-RELATED-RELATED"/>
    <property type="match status" value="1"/>
</dbReference>
<reference evidence="4 5" key="1">
    <citation type="submission" date="2015-11" db="EMBL/GenBank/DDBJ databases">
        <title>Solirubrum puertoriconensis gen. nov. an environmental bacteria isolated in Puerto Rico.</title>
        <authorList>
            <person name="Cuebas-Irizarry M.F."/>
            <person name="Montalvo-Rodriguez R."/>
        </authorList>
    </citation>
    <scope>NUCLEOTIDE SEQUENCE [LARGE SCALE GENOMIC DNA]</scope>
    <source>
        <strain evidence="4 5">MC1A</strain>
    </source>
</reference>
<evidence type="ECO:0000256" key="2">
    <source>
        <dbReference type="ARBA" id="ARBA00023315"/>
    </source>
</evidence>
<dbReference type="Pfam" id="PF00583">
    <property type="entry name" value="Acetyltransf_1"/>
    <property type="match status" value="1"/>
</dbReference>
<evidence type="ECO:0000256" key="1">
    <source>
        <dbReference type="ARBA" id="ARBA00022679"/>
    </source>
</evidence>
<protein>
    <recommendedName>
        <fullName evidence="3">N-acetyltransferase domain-containing protein</fullName>
    </recommendedName>
</protein>
<dbReference type="GO" id="GO:0016747">
    <property type="term" value="F:acyltransferase activity, transferring groups other than amino-acyl groups"/>
    <property type="evidence" value="ECO:0007669"/>
    <property type="project" value="InterPro"/>
</dbReference>
<dbReference type="Gene3D" id="3.40.630.30">
    <property type="match status" value="1"/>
</dbReference>
<dbReference type="SUPFAM" id="SSF55729">
    <property type="entry name" value="Acyl-CoA N-acyltransferases (Nat)"/>
    <property type="match status" value="1"/>
</dbReference>
<dbReference type="OrthoDB" id="7356080at2"/>
<name>A0A9X0L3S7_SOLP1</name>
<feature type="domain" description="N-acetyltransferase" evidence="3">
    <location>
        <begin position="1"/>
        <end position="146"/>
    </location>
</feature>
<dbReference type="CDD" id="cd04301">
    <property type="entry name" value="NAT_SF"/>
    <property type="match status" value="1"/>
</dbReference>
<dbReference type="AlphaFoldDB" id="A0A9X0L3S7"/>
<sequence length="150" mass="16210">MLLRSATPADVPAMFDIRCSVRENHQSREELAALGVTPESVAAMLEGDGPGWVVEVDGKPVAFAMVIVLEKTVFACFVSPGYEGRGIGCLLMEAAEHCLAHNGIEEAWLTTGANPDLRANGFYQALDWTPAGTDPDGQLRYTKRLPRLGH</sequence>
<dbReference type="PROSITE" id="PS51186">
    <property type="entry name" value="GNAT"/>
    <property type="match status" value="1"/>
</dbReference>